<dbReference type="EMBL" id="CADCWC010000432">
    <property type="protein sequence ID" value="CAA9551932.1"/>
    <property type="molecule type" value="Genomic_DNA"/>
</dbReference>
<feature type="region of interest" description="Disordered" evidence="1">
    <location>
        <begin position="1"/>
        <end position="219"/>
    </location>
</feature>
<feature type="compositionally biased region" description="Basic residues" evidence="1">
    <location>
        <begin position="23"/>
        <end position="38"/>
    </location>
</feature>
<protein>
    <submittedName>
        <fullName evidence="2">Anthranilate synthase, amidotransferase component @ Para-aminobenzoate synthase, amidotransferase component</fullName>
        <ecNumber evidence="2">2.6.1.85</ecNumber>
        <ecNumber evidence="2">4.1.3.27</ecNumber>
    </submittedName>
</protein>
<feature type="non-terminal residue" evidence="2">
    <location>
        <position position="1"/>
    </location>
</feature>
<feature type="compositionally biased region" description="Low complexity" evidence="1">
    <location>
        <begin position="120"/>
        <end position="149"/>
    </location>
</feature>
<organism evidence="2">
    <name type="scientific">uncultured Thermoleophilia bacterium</name>
    <dbReference type="NCBI Taxonomy" id="1497501"/>
    <lineage>
        <taxon>Bacteria</taxon>
        <taxon>Bacillati</taxon>
        <taxon>Actinomycetota</taxon>
        <taxon>Thermoleophilia</taxon>
        <taxon>environmental samples</taxon>
    </lineage>
</organism>
<feature type="non-terminal residue" evidence="2">
    <location>
        <position position="219"/>
    </location>
</feature>
<evidence type="ECO:0000256" key="1">
    <source>
        <dbReference type="SAM" id="MobiDB-lite"/>
    </source>
</evidence>
<gene>
    <name evidence="2" type="ORF">AVDCRST_MAG79-2778</name>
</gene>
<dbReference type="GO" id="GO:0046820">
    <property type="term" value="F:4-amino-4-deoxychorismate synthase activity"/>
    <property type="evidence" value="ECO:0007669"/>
    <property type="project" value="UniProtKB-EC"/>
</dbReference>
<feature type="compositionally biased region" description="Basic and acidic residues" evidence="1">
    <location>
        <begin position="44"/>
        <end position="53"/>
    </location>
</feature>
<dbReference type="AlphaFoldDB" id="A0A6J4UKD4"/>
<dbReference type="EC" id="2.6.1.85" evidence="2"/>
<feature type="compositionally biased region" description="Basic residues" evidence="1">
    <location>
        <begin position="209"/>
        <end position="219"/>
    </location>
</feature>
<evidence type="ECO:0000313" key="2">
    <source>
        <dbReference type="EMBL" id="CAA9551932.1"/>
    </source>
</evidence>
<sequence length="219" mass="23721">APRDRHPRQPRLVRPQHRPSAGRARRPLAHRPGSRHAPGRAGRPRPERADRLARAAGARRGGRLDGRHPRPGPGRHAHPRDLPRAPVHRRRLGRARDSDRPRAARPLLPDRARRAWSPTRAPVAVPGGPLPRAGRGGAAARRPARGLGVARRRSAGRDGAPPPQPAGRGRPVPPGERADAARLPHPGPLRRRLRPRAARGAGRGPGAGRRARGRRGGRL</sequence>
<reference evidence="2" key="1">
    <citation type="submission" date="2020-02" db="EMBL/GenBank/DDBJ databases">
        <authorList>
            <person name="Meier V. D."/>
        </authorList>
    </citation>
    <scope>NUCLEOTIDE SEQUENCE</scope>
    <source>
        <strain evidence="2">AVDCRST_MAG79</strain>
    </source>
</reference>
<dbReference type="GO" id="GO:0004049">
    <property type="term" value="F:anthranilate synthase activity"/>
    <property type="evidence" value="ECO:0007669"/>
    <property type="project" value="UniProtKB-EC"/>
</dbReference>
<dbReference type="EC" id="4.1.3.27" evidence="2"/>
<feature type="compositionally biased region" description="Basic residues" evidence="1">
    <location>
        <begin position="1"/>
        <end position="17"/>
    </location>
</feature>
<keyword evidence="2" id="KW-0456">Lyase</keyword>
<accession>A0A6J4UKD4</accession>
<feature type="compositionally biased region" description="Basic residues" evidence="1">
    <location>
        <begin position="188"/>
        <end position="197"/>
    </location>
</feature>
<feature type="compositionally biased region" description="Basic residues" evidence="1">
    <location>
        <begin position="69"/>
        <end position="78"/>
    </location>
</feature>
<feature type="compositionally biased region" description="Basic and acidic residues" evidence="1">
    <location>
        <begin position="94"/>
        <end position="113"/>
    </location>
</feature>
<name>A0A6J4UKD4_9ACTN</name>
<keyword evidence="2" id="KW-0808">Transferase</keyword>
<proteinExistence type="predicted"/>
<keyword evidence="2" id="KW-0032">Aminotransferase</keyword>